<feature type="region of interest" description="Disordered" evidence="1">
    <location>
        <begin position="1"/>
        <end position="23"/>
    </location>
</feature>
<accession>A0AAV5WDU8</accession>
<proteinExistence type="predicted"/>
<feature type="non-terminal residue" evidence="2">
    <location>
        <position position="98"/>
    </location>
</feature>
<evidence type="ECO:0000313" key="2">
    <source>
        <dbReference type="EMBL" id="GMT30199.1"/>
    </source>
</evidence>
<feature type="non-terminal residue" evidence="2">
    <location>
        <position position="1"/>
    </location>
</feature>
<dbReference type="EMBL" id="BTSY01000005">
    <property type="protein sequence ID" value="GMT30199.1"/>
    <property type="molecule type" value="Genomic_DNA"/>
</dbReference>
<gene>
    <name evidence="2" type="ORF">PFISCL1PPCAC_21496</name>
</gene>
<keyword evidence="3" id="KW-1185">Reference proteome</keyword>
<protein>
    <submittedName>
        <fullName evidence="2">Uncharacterized protein</fullName>
    </submittedName>
</protein>
<sequence>RTIRQKRSGWRERTQCSRCKSPPRRDSAALAAAHYAWSIAECPRLIAGRKKKLTTRSSESFWKEERCSRRDCDTPYTTPSRALQLRCRFCTHNRRRDR</sequence>
<dbReference type="Proteomes" id="UP001432322">
    <property type="component" value="Unassembled WGS sequence"/>
</dbReference>
<evidence type="ECO:0000256" key="1">
    <source>
        <dbReference type="SAM" id="MobiDB-lite"/>
    </source>
</evidence>
<dbReference type="AlphaFoldDB" id="A0AAV5WDU8"/>
<organism evidence="2 3">
    <name type="scientific">Pristionchus fissidentatus</name>
    <dbReference type="NCBI Taxonomy" id="1538716"/>
    <lineage>
        <taxon>Eukaryota</taxon>
        <taxon>Metazoa</taxon>
        <taxon>Ecdysozoa</taxon>
        <taxon>Nematoda</taxon>
        <taxon>Chromadorea</taxon>
        <taxon>Rhabditida</taxon>
        <taxon>Rhabditina</taxon>
        <taxon>Diplogasteromorpha</taxon>
        <taxon>Diplogasteroidea</taxon>
        <taxon>Neodiplogasteridae</taxon>
        <taxon>Pristionchus</taxon>
    </lineage>
</organism>
<reference evidence="2" key="1">
    <citation type="submission" date="2023-10" db="EMBL/GenBank/DDBJ databases">
        <title>Genome assembly of Pristionchus species.</title>
        <authorList>
            <person name="Yoshida K."/>
            <person name="Sommer R.J."/>
        </authorList>
    </citation>
    <scope>NUCLEOTIDE SEQUENCE</scope>
    <source>
        <strain evidence="2">RS5133</strain>
    </source>
</reference>
<comment type="caution">
    <text evidence="2">The sequence shown here is derived from an EMBL/GenBank/DDBJ whole genome shotgun (WGS) entry which is preliminary data.</text>
</comment>
<name>A0AAV5WDU8_9BILA</name>
<evidence type="ECO:0000313" key="3">
    <source>
        <dbReference type="Proteomes" id="UP001432322"/>
    </source>
</evidence>